<gene>
    <name evidence="2" type="ORF">CSAL01_01796</name>
</gene>
<dbReference type="STRING" id="1209931.A0A135T6X1"/>
<evidence type="ECO:0000256" key="1">
    <source>
        <dbReference type="SAM" id="MobiDB-lite"/>
    </source>
</evidence>
<protein>
    <submittedName>
        <fullName evidence="2">Uncharacterized protein</fullName>
    </submittedName>
</protein>
<dbReference type="AlphaFoldDB" id="A0A135T6X1"/>
<evidence type="ECO:0000313" key="3">
    <source>
        <dbReference type="Proteomes" id="UP000070121"/>
    </source>
</evidence>
<name>A0A135T6X1_9PEZI</name>
<feature type="compositionally biased region" description="Acidic residues" evidence="1">
    <location>
        <begin position="41"/>
        <end position="51"/>
    </location>
</feature>
<feature type="compositionally biased region" description="Polar residues" evidence="1">
    <location>
        <begin position="13"/>
        <end position="22"/>
    </location>
</feature>
<dbReference type="Proteomes" id="UP000070121">
    <property type="component" value="Unassembled WGS sequence"/>
</dbReference>
<dbReference type="EMBL" id="JFFI01002087">
    <property type="protein sequence ID" value="KXH43880.1"/>
    <property type="molecule type" value="Genomic_DNA"/>
</dbReference>
<keyword evidence="3" id="KW-1185">Reference proteome</keyword>
<feature type="region of interest" description="Disordered" evidence="1">
    <location>
        <begin position="1"/>
        <end position="64"/>
    </location>
</feature>
<organism evidence="2 3">
    <name type="scientific">Colletotrichum salicis</name>
    <dbReference type="NCBI Taxonomy" id="1209931"/>
    <lineage>
        <taxon>Eukaryota</taxon>
        <taxon>Fungi</taxon>
        <taxon>Dikarya</taxon>
        <taxon>Ascomycota</taxon>
        <taxon>Pezizomycotina</taxon>
        <taxon>Sordariomycetes</taxon>
        <taxon>Hypocreomycetidae</taxon>
        <taxon>Glomerellales</taxon>
        <taxon>Glomerellaceae</taxon>
        <taxon>Colletotrichum</taxon>
        <taxon>Colletotrichum acutatum species complex</taxon>
    </lineage>
</organism>
<reference evidence="2 3" key="1">
    <citation type="submission" date="2014-02" db="EMBL/GenBank/DDBJ databases">
        <title>The genome sequence of Colletotrichum salicis CBS 607.94.</title>
        <authorList>
            <person name="Baroncelli R."/>
            <person name="Thon M.R."/>
        </authorList>
    </citation>
    <scope>NUCLEOTIDE SEQUENCE [LARGE SCALE GENOMIC DNA]</scope>
    <source>
        <strain evidence="2 3">CBS 607.94</strain>
    </source>
</reference>
<sequence length="491" mass="56059">MPETERECEDETTAANDEQGSSVAIEAVEAQNQEDDRQLSEGDDDGAEAYNEESTAKKKPHKLGVDVVDPDLDVENKQAIPASTLSADCSEIQQRGFVSFERRQFSLRDVPYAFYRMMLGALLSKRHGPEQETLEVLLADWQSLRDRNRDMVILLGCLDQCDDTALAFLSQLHRYLTTSDFSMKIIITTAKDTPKERSIIGFLKIFPENLITEIGYTFPTRVPIELGFELSILIQEVDCQNVGIECLREVFTGLLSQTANDQKLSLLLIGWLKSHRKPVAAATRLLRVSKEIGPGSIFKVILAGIPEERQRWAEKLIPWMLSSFRPLRTFEIHYLSDLCLDTHNPTDELIHLDSLNTRQSLSHALRYFGGILTVVHDEIQFSHPEIRDWLSSESCSNDLWYRAKPESCRHLDILEICLTHLDKDTGAPDDWTVLLPYVTEFWTEHYKFAEAKARRSLQVLERVVQSPPTLRRWMEAHALLLTPFTKPLETS</sequence>
<proteinExistence type="predicted"/>
<dbReference type="OrthoDB" id="10252171at2759"/>
<feature type="compositionally biased region" description="Acidic residues" evidence="1">
    <location>
        <begin position="1"/>
        <end position="12"/>
    </location>
</feature>
<comment type="caution">
    <text evidence="2">The sequence shown here is derived from an EMBL/GenBank/DDBJ whole genome shotgun (WGS) entry which is preliminary data.</text>
</comment>
<accession>A0A135T6X1</accession>
<evidence type="ECO:0000313" key="2">
    <source>
        <dbReference type="EMBL" id="KXH43880.1"/>
    </source>
</evidence>